<keyword evidence="10" id="KW-0732">Signal</keyword>
<dbReference type="PANTHER" id="PTHR11607">
    <property type="entry name" value="ALPHA-MANNOSIDASE"/>
    <property type="match status" value="1"/>
</dbReference>
<proteinExistence type="inferred from homology"/>
<dbReference type="Gene3D" id="3.20.110.10">
    <property type="entry name" value="Glycoside hydrolase 38, N terminal domain"/>
    <property type="match status" value="1"/>
</dbReference>
<dbReference type="GO" id="GO:0006013">
    <property type="term" value="P:mannose metabolic process"/>
    <property type="evidence" value="ECO:0007669"/>
    <property type="project" value="InterPro"/>
</dbReference>
<dbReference type="InterPro" id="IPR050843">
    <property type="entry name" value="Glycosyl_Hydrlase_38"/>
</dbReference>
<dbReference type="EMBL" id="CH963920">
    <property type="protein sequence ID" value="KRF98685.1"/>
    <property type="molecule type" value="Genomic_DNA"/>
</dbReference>
<keyword evidence="8" id="KW-0325">Glycoprotein</keyword>
<comment type="catalytic activity">
    <reaction evidence="1">
        <text>Hydrolysis of terminal, non-reducing alpha-D-mannose residues in alpha-D-mannosides.</text>
        <dbReference type="EC" id="3.2.1.24"/>
    </reaction>
</comment>
<evidence type="ECO:0000256" key="4">
    <source>
        <dbReference type="ARBA" id="ARBA00022723"/>
    </source>
</evidence>
<dbReference type="FunFam" id="2.60.40.1180:FF:000018">
    <property type="entry name" value="Alpha-mannosidase"/>
    <property type="match status" value="1"/>
</dbReference>
<keyword evidence="9 10" id="KW-0326">Glycosidase</keyword>
<dbReference type="Gene3D" id="1.20.1270.50">
    <property type="entry name" value="Glycoside hydrolase family 38, central domain"/>
    <property type="match status" value="2"/>
</dbReference>
<dbReference type="InterPro" id="IPR027291">
    <property type="entry name" value="Glyco_hydro_38_N_sf"/>
</dbReference>
<dbReference type="Gene3D" id="2.70.98.30">
    <property type="entry name" value="Golgi alpha-mannosidase II, domain 4"/>
    <property type="match status" value="1"/>
</dbReference>
<feature type="signal peptide" evidence="10">
    <location>
        <begin position="1"/>
        <end position="23"/>
    </location>
</feature>
<evidence type="ECO:0000259" key="11">
    <source>
        <dbReference type="SMART" id="SM00872"/>
    </source>
</evidence>
<dbReference type="Proteomes" id="UP000007798">
    <property type="component" value="Unassembled WGS sequence"/>
</dbReference>
<dbReference type="GO" id="GO:0004559">
    <property type="term" value="F:alpha-mannosidase activity"/>
    <property type="evidence" value="ECO:0007669"/>
    <property type="project" value="UniProtKB-EC"/>
</dbReference>
<comment type="similarity">
    <text evidence="2 10">Belongs to the glycosyl hydrolase 38 family.</text>
</comment>
<dbReference type="AlphaFoldDB" id="A0A0Q9WSZ0"/>
<sequence>MNLLGGIAVFVTLLVIKIQDSMAVCGYESCPITKDNLINIHLVPHSHNDVGWLKTADQSYYGYKNNIHHAGVQYILDNVVTELLKDSSRRFIQVETAFFSKWWKEQTATMKSAVKKLVNEGRLEFTGGAWSMNDEGSVNYQPVIDQFTHGLKFLNETFGSCARPRVGWQIDTFGHSREQASLFAQMGYDGQFFSRMDHNDKDTRLENLSMEMIWQASESLQDLELFSGLLYAFYSDTPGYGFCFDVLCNDSPIIDGNSYDNNVKSRIDEFISYASEVAEHYRTNHIMIPLGGDYQYEDAQVNFKNMDKLIKYLNERQSEGSQFNIFYSTPSCYLNSLHQSGQTWPNKAQDFFPYAHEPNSFWTGYFTSRPNQKRFERIGNHMLQTAKQLSTFAQLESEQQKKDLDFLREIMGVMQHHDAITGTERQAVSNDYDRLLHKAIVGAENNARDALRVLTNLTNGEFESCLQLNISVCAFTKDSADDVVVTLFNPLAHTSTQYVRVPVKDESYEVTNEKGTVVASEIVPVAWQVLDLEYRSNDTQHELIFKASVDKIANYYIKKVDNSEINSLKNTDTFADDSSETVVKTSLIKLVIDNESGRLKNIEMNGVSENIQQNFGVYKSYESCPYTFRQNNDIEVFENNFEFTVYDGTLVKEVHQQVNEWISQVIRIYEGVNHVEFEWLVGPISTDDNLGKEVVTYFQSEIESNGVFYTDSNGREILKREKDQRESFVADLSKAPNSGNYYPVTSRIALQDENKRMALLNDRSQGGTGMDNGRLEIMLHRRHFFNDGGGVGEALNEEQFGTGLIARGQLYLMLNPVNKGATISERLTEKEIILPFWKFFSKASTATSAVPKALPSFDVLPDSVHLLTLEPFTEKEILLRVENILDVNEGNTVCFNPRLILDGLSGQEIRETTLDGNLPLTEMKRFKFTHDSSSVQSKSPEYFTASYIPLEAKSRDLIDSQICLDPMQIRTFIIKT</sequence>
<keyword evidence="6 10" id="KW-0862">Zinc</keyword>
<dbReference type="Pfam" id="PF09261">
    <property type="entry name" value="Alpha-mann_mid"/>
    <property type="match status" value="1"/>
</dbReference>
<evidence type="ECO:0000256" key="3">
    <source>
        <dbReference type="ARBA" id="ARBA00012752"/>
    </source>
</evidence>
<dbReference type="CDD" id="cd10810">
    <property type="entry name" value="GH38N_AMII_LAM_like"/>
    <property type="match status" value="1"/>
</dbReference>
<dbReference type="FunFam" id="2.60.40.1360:FF:000004">
    <property type="entry name" value="Alpha-mannosidase"/>
    <property type="match status" value="1"/>
</dbReference>
<keyword evidence="7" id="KW-1015">Disulfide bond</keyword>
<evidence type="ECO:0000256" key="1">
    <source>
        <dbReference type="ARBA" id="ARBA00000365"/>
    </source>
</evidence>
<dbReference type="InterPro" id="IPR000602">
    <property type="entry name" value="Glyco_hydro_38_N"/>
</dbReference>
<dbReference type="FunFam" id="2.70.98.30:FF:000003">
    <property type="entry name" value="Alpha-mannosidase"/>
    <property type="match status" value="1"/>
</dbReference>
<evidence type="ECO:0000256" key="7">
    <source>
        <dbReference type="ARBA" id="ARBA00023157"/>
    </source>
</evidence>
<evidence type="ECO:0000256" key="5">
    <source>
        <dbReference type="ARBA" id="ARBA00022801"/>
    </source>
</evidence>
<dbReference type="Gene3D" id="2.60.40.1180">
    <property type="entry name" value="Golgi alpha-mannosidase II"/>
    <property type="match status" value="1"/>
</dbReference>
<comment type="cofactor">
    <cofactor evidence="10">
        <name>Zn(2+)</name>
        <dbReference type="ChEBI" id="CHEBI:29105"/>
    </cofactor>
    <text evidence="10">Binds 1 zinc ion per subunit.</text>
</comment>
<dbReference type="PANTHER" id="PTHR11607:SF3">
    <property type="entry name" value="LYSOSOMAL ALPHA-MANNOSIDASE"/>
    <property type="match status" value="1"/>
</dbReference>
<dbReference type="FunFam" id="3.20.110.10:FF:000001">
    <property type="entry name" value="Alpha-mannosidase"/>
    <property type="match status" value="1"/>
</dbReference>
<dbReference type="InterPro" id="IPR011682">
    <property type="entry name" value="Glyco_hydro_38_C"/>
</dbReference>
<dbReference type="GO" id="GO:0030246">
    <property type="term" value="F:carbohydrate binding"/>
    <property type="evidence" value="ECO:0007669"/>
    <property type="project" value="InterPro"/>
</dbReference>
<dbReference type="InterPro" id="IPR015341">
    <property type="entry name" value="Glyco_hydro_38_cen"/>
</dbReference>
<keyword evidence="4 10" id="KW-0479">Metal-binding</keyword>
<evidence type="ECO:0000256" key="10">
    <source>
        <dbReference type="RuleBase" id="RU361199"/>
    </source>
</evidence>
<dbReference type="SUPFAM" id="SSF74650">
    <property type="entry name" value="Galactose mutarotase-like"/>
    <property type="match status" value="1"/>
</dbReference>
<evidence type="ECO:0000256" key="8">
    <source>
        <dbReference type="ARBA" id="ARBA00023180"/>
    </source>
</evidence>
<dbReference type="OrthoDB" id="2016903at2759"/>
<evidence type="ECO:0000313" key="13">
    <source>
        <dbReference type="Proteomes" id="UP000007798"/>
    </source>
</evidence>
<dbReference type="SUPFAM" id="SSF88688">
    <property type="entry name" value="Families 57/38 glycoside transferase middle domain"/>
    <property type="match status" value="1"/>
</dbReference>
<reference evidence="12 13" key="1">
    <citation type="journal article" date="2007" name="Nature">
        <title>Evolution of genes and genomes on the Drosophila phylogeny.</title>
        <authorList>
            <consortium name="Drosophila 12 Genomes Consortium"/>
            <person name="Clark A.G."/>
            <person name="Eisen M.B."/>
            <person name="Smith D.R."/>
            <person name="Bergman C.M."/>
            <person name="Oliver B."/>
            <person name="Markow T.A."/>
            <person name="Kaufman T.C."/>
            <person name="Kellis M."/>
            <person name="Gelbart W."/>
            <person name="Iyer V.N."/>
            <person name="Pollard D.A."/>
            <person name="Sackton T.B."/>
            <person name="Larracuente A.M."/>
            <person name="Singh N.D."/>
            <person name="Abad J.P."/>
            <person name="Abt D.N."/>
            <person name="Adryan B."/>
            <person name="Aguade M."/>
            <person name="Akashi H."/>
            <person name="Anderson W.W."/>
            <person name="Aquadro C.F."/>
            <person name="Ardell D.H."/>
            <person name="Arguello R."/>
            <person name="Artieri C.G."/>
            <person name="Barbash D.A."/>
            <person name="Barker D."/>
            <person name="Barsanti P."/>
            <person name="Batterham P."/>
            <person name="Batzoglou S."/>
            <person name="Begun D."/>
            <person name="Bhutkar A."/>
            <person name="Blanco E."/>
            <person name="Bosak S.A."/>
            <person name="Bradley R.K."/>
            <person name="Brand A.D."/>
            <person name="Brent M.R."/>
            <person name="Brooks A.N."/>
            <person name="Brown R.H."/>
            <person name="Butlin R.K."/>
            <person name="Caggese C."/>
            <person name="Calvi B.R."/>
            <person name="Bernardo de Carvalho A."/>
            <person name="Caspi A."/>
            <person name="Castrezana S."/>
            <person name="Celniker S.E."/>
            <person name="Chang J.L."/>
            <person name="Chapple C."/>
            <person name="Chatterji S."/>
            <person name="Chinwalla A."/>
            <person name="Civetta A."/>
            <person name="Clifton S.W."/>
            <person name="Comeron J.M."/>
            <person name="Costello J.C."/>
            <person name="Coyne J.A."/>
            <person name="Daub J."/>
            <person name="David R.G."/>
            <person name="Delcher A.L."/>
            <person name="Delehaunty K."/>
            <person name="Do C.B."/>
            <person name="Ebling H."/>
            <person name="Edwards K."/>
            <person name="Eickbush T."/>
            <person name="Evans J.D."/>
            <person name="Filipski A."/>
            <person name="Findeiss S."/>
            <person name="Freyhult E."/>
            <person name="Fulton L."/>
            <person name="Fulton R."/>
            <person name="Garcia A.C."/>
            <person name="Gardiner A."/>
            <person name="Garfield D.A."/>
            <person name="Garvin B.E."/>
            <person name="Gibson G."/>
            <person name="Gilbert D."/>
            <person name="Gnerre S."/>
            <person name="Godfrey J."/>
            <person name="Good R."/>
            <person name="Gotea V."/>
            <person name="Gravely B."/>
            <person name="Greenberg A.J."/>
            <person name="Griffiths-Jones S."/>
            <person name="Gross S."/>
            <person name="Guigo R."/>
            <person name="Gustafson E.A."/>
            <person name="Haerty W."/>
            <person name="Hahn M.W."/>
            <person name="Halligan D.L."/>
            <person name="Halpern A.L."/>
            <person name="Halter G.M."/>
            <person name="Han M.V."/>
            <person name="Heger A."/>
            <person name="Hillier L."/>
            <person name="Hinrichs A.S."/>
            <person name="Holmes I."/>
            <person name="Hoskins R.A."/>
            <person name="Hubisz M.J."/>
            <person name="Hultmark D."/>
            <person name="Huntley M.A."/>
            <person name="Jaffe D.B."/>
            <person name="Jagadeeshan S."/>
            <person name="Jeck W.R."/>
            <person name="Johnson J."/>
            <person name="Jones C.D."/>
            <person name="Jordan W.C."/>
            <person name="Karpen G.H."/>
            <person name="Kataoka E."/>
            <person name="Keightley P.D."/>
            <person name="Kheradpour P."/>
            <person name="Kirkness E.F."/>
            <person name="Koerich L.B."/>
            <person name="Kristiansen K."/>
            <person name="Kudrna D."/>
            <person name="Kulathinal R.J."/>
            <person name="Kumar S."/>
            <person name="Kwok R."/>
            <person name="Lander E."/>
            <person name="Langley C.H."/>
            <person name="Lapoint R."/>
            <person name="Lazzaro B.P."/>
            <person name="Lee S.J."/>
            <person name="Levesque L."/>
            <person name="Li R."/>
            <person name="Lin C.F."/>
            <person name="Lin M.F."/>
            <person name="Lindblad-Toh K."/>
            <person name="Llopart A."/>
            <person name="Long M."/>
            <person name="Low L."/>
            <person name="Lozovsky E."/>
            <person name="Lu J."/>
            <person name="Luo M."/>
            <person name="Machado C.A."/>
            <person name="Makalowski W."/>
            <person name="Marzo M."/>
            <person name="Matsuda M."/>
            <person name="Matzkin L."/>
            <person name="McAllister B."/>
            <person name="McBride C.S."/>
            <person name="McKernan B."/>
            <person name="McKernan K."/>
            <person name="Mendez-Lago M."/>
            <person name="Minx P."/>
            <person name="Mollenhauer M.U."/>
            <person name="Montooth K."/>
            <person name="Mount S.M."/>
            <person name="Mu X."/>
            <person name="Myers E."/>
            <person name="Negre B."/>
            <person name="Newfeld S."/>
            <person name="Nielsen R."/>
            <person name="Noor M.A."/>
            <person name="O'Grady P."/>
            <person name="Pachter L."/>
            <person name="Papaceit M."/>
            <person name="Parisi M.J."/>
            <person name="Parisi M."/>
            <person name="Parts L."/>
            <person name="Pedersen J.S."/>
            <person name="Pesole G."/>
            <person name="Phillippy A.M."/>
            <person name="Ponting C.P."/>
            <person name="Pop M."/>
            <person name="Porcelli D."/>
            <person name="Powell J.R."/>
            <person name="Prohaska S."/>
            <person name="Pruitt K."/>
            <person name="Puig M."/>
            <person name="Quesneville H."/>
            <person name="Ram K.R."/>
            <person name="Rand D."/>
            <person name="Rasmussen M.D."/>
            <person name="Reed L.K."/>
            <person name="Reenan R."/>
            <person name="Reily A."/>
            <person name="Remington K.A."/>
            <person name="Rieger T.T."/>
            <person name="Ritchie M.G."/>
            <person name="Robin C."/>
            <person name="Rogers Y.H."/>
            <person name="Rohde C."/>
            <person name="Rozas J."/>
            <person name="Rubenfield M.J."/>
            <person name="Ruiz A."/>
            <person name="Russo S."/>
            <person name="Salzberg S.L."/>
            <person name="Sanchez-Gracia A."/>
            <person name="Saranga D.J."/>
            <person name="Sato H."/>
            <person name="Schaeffer S.W."/>
            <person name="Schatz M.C."/>
            <person name="Schlenke T."/>
            <person name="Schwartz R."/>
            <person name="Segarra C."/>
            <person name="Singh R.S."/>
            <person name="Sirot L."/>
            <person name="Sirota M."/>
            <person name="Sisneros N.B."/>
            <person name="Smith C.D."/>
            <person name="Smith T.F."/>
            <person name="Spieth J."/>
            <person name="Stage D.E."/>
            <person name="Stark A."/>
            <person name="Stephan W."/>
            <person name="Strausberg R.L."/>
            <person name="Strempel S."/>
            <person name="Sturgill D."/>
            <person name="Sutton G."/>
            <person name="Sutton G.G."/>
            <person name="Tao W."/>
            <person name="Teichmann S."/>
            <person name="Tobari Y.N."/>
            <person name="Tomimura Y."/>
            <person name="Tsolas J.M."/>
            <person name="Valente V.L."/>
            <person name="Venter E."/>
            <person name="Venter J.C."/>
            <person name="Vicario S."/>
            <person name="Vieira F.G."/>
            <person name="Vilella A.J."/>
            <person name="Villasante A."/>
            <person name="Walenz B."/>
            <person name="Wang J."/>
            <person name="Wasserman M."/>
            <person name="Watts T."/>
            <person name="Wilson D."/>
            <person name="Wilson R.K."/>
            <person name="Wing R.A."/>
            <person name="Wolfner M.F."/>
            <person name="Wong A."/>
            <person name="Wong G.K."/>
            <person name="Wu C.I."/>
            <person name="Wu G."/>
            <person name="Yamamoto D."/>
            <person name="Yang H.P."/>
            <person name="Yang S.P."/>
            <person name="Yorke J.A."/>
            <person name="Yoshida K."/>
            <person name="Zdobnov E."/>
            <person name="Zhang P."/>
            <person name="Zhang Y."/>
            <person name="Zimin A.V."/>
            <person name="Baldwin J."/>
            <person name="Abdouelleil A."/>
            <person name="Abdulkadir J."/>
            <person name="Abebe A."/>
            <person name="Abera B."/>
            <person name="Abreu J."/>
            <person name="Acer S.C."/>
            <person name="Aftuck L."/>
            <person name="Alexander A."/>
            <person name="An P."/>
            <person name="Anderson E."/>
            <person name="Anderson S."/>
            <person name="Arachi H."/>
            <person name="Azer M."/>
            <person name="Bachantsang P."/>
            <person name="Barry A."/>
            <person name="Bayul T."/>
            <person name="Berlin A."/>
            <person name="Bessette D."/>
            <person name="Bloom T."/>
            <person name="Blye J."/>
            <person name="Boguslavskiy L."/>
            <person name="Bonnet C."/>
            <person name="Boukhgalter B."/>
            <person name="Bourzgui I."/>
            <person name="Brown A."/>
            <person name="Cahill P."/>
            <person name="Channer S."/>
            <person name="Cheshatsang Y."/>
            <person name="Chuda L."/>
            <person name="Citroen M."/>
            <person name="Collymore A."/>
            <person name="Cooke P."/>
            <person name="Costello M."/>
            <person name="D'Aco K."/>
            <person name="Daza R."/>
            <person name="De Haan G."/>
            <person name="DeGray S."/>
            <person name="DeMaso C."/>
            <person name="Dhargay N."/>
            <person name="Dooley K."/>
            <person name="Dooley E."/>
            <person name="Doricent M."/>
            <person name="Dorje P."/>
            <person name="Dorjee K."/>
            <person name="Dupes A."/>
            <person name="Elong R."/>
            <person name="Falk J."/>
            <person name="Farina A."/>
            <person name="Faro S."/>
            <person name="Ferguson D."/>
            <person name="Fisher S."/>
            <person name="Foley C.D."/>
            <person name="Franke A."/>
            <person name="Friedrich D."/>
            <person name="Gadbois L."/>
            <person name="Gearin G."/>
            <person name="Gearin C.R."/>
            <person name="Giannoukos G."/>
            <person name="Goode T."/>
            <person name="Graham J."/>
            <person name="Grandbois E."/>
            <person name="Grewal S."/>
            <person name="Gyaltsen K."/>
            <person name="Hafez N."/>
            <person name="Hagos B."/>
            <person name="Hall J."/>
            <person name="Henson C."/>
            <person name="Hollinger A."/>
            <person name="Honan T."/>
            <person name="Huard M.D."/>
            <person name="Hughes L."/>
            <person name="Hurhula B."/>
            <person name="Husby M.E."/>
            <person name="Kamat A."/>
            <person name="Kanga B."/>
            <person name="Kashin S."/>
            <person name="Khazanovich D."/>
            <person name="Kisner P."/>
            <person name="Lance K."/>
            <person name="Lara M."/>
            <person name="Lee W."/>
            <person name="Lennon N."/>
            <person name="Letendre F."/>
            <person name="LeVine R."/>
            <person name="Lipovsky A."/>
            <person name="Liu X."/>
            <person name="Liu J."/>
            <person name="Liu S."/>
            <person name="Lokyitsang T."/>
            <person name="Lokyitsang Y."/>
            <person name="Lubonja R."/>
            <person name="Lui A."/>
            <person name="MacDonald P."/>
            <person name="Magnisalis V."/>
            <person name="Maru K."/>
            <person name="Matthews C."/>
            <person name="McCusker W."/>
            <person name="McDonough S."/>
            <person name="Mehta T."/>
            <person name="Meldrim J."/>
            <person name="Meneus L."/>
            <person name="Mihai O."/>
            <person name="Mihalev A."/>
            <person name="Mihova T."/>
            <person name="Mittelman R."/>
            <person name="Mlenga V."/>
            <person name="Montmayeur A."/>
            <person name="Mulrain L."/>
            <person name="Navidi A."/>
            <person name="Naylor J."/>
            <person name="Negash T."/>
            <person name="Nguyen T."/>
            <person name="Nguyen N."/>
            <person name="Nicol R."/>
            <person name="Norbu C."/>
            <person name="Norbu N."/>
            <person name="Novod N."/>
            <person name="O'Neill B."/>
            <person name="Osman S."/>
            <person name="Markiewicz E."/>
            <person name="Oyono O.L."/>
            <person name="Patti C."/>
            <person name="Phunkhang P."/>
            <person name="Pierre F."/>
            <person name="Priest M."/>
            <person name="Raghuraman S."/>
            <person name="Rege F."/>
            <person name="Reyes R."/>
            <person name="Rise C."/>
            <person name="Rogov P."/>
            <person name="Ross K."/>
            <person name="Ryan E."/>
            <person name="Settipalli S."/>
            <person name="Shea T."/>
            <person name="Sherpa N."/>
            <person name="Shi L."/>
            <person name="Shih D."/>
            <person name="Sparrow T."/>
            <person name="Spaulding J."/>
            <person name="Stalker J."/>
            <person name="Stange-Thomann N."/>
            <person name="Stavropoulos S."/>
            <person name="Stone C."/>
            <person name="Strader C."/>
            <person name="Tesfaye S."/>
            <person name="Thomson T."/>
            <person name="Thoulutsang Y."/>
            <person name="Thoulutsang D."/>
            <person name="Topham K."/>
            <person name="Topping I."/>
            <person name="Tsamla T."/>
            <person name="Vassiliev H."/>
            <person name="Vo A."/>
            <person name="Wangchuk T."/>
            <person name="Wangdi T."/>
            <person name="Weiand M."/>
            <person name="Wilkinson J."/>
            <person name="Wilson A."/>
            <person name="Yadav S."/>
            <person name="Young G."/>
            <person name="Yu Q."/>
            <person name="Zembek L."/>
            <person name="Zhong D."/>
            <person name="Zimmer A."/>
            <person name="Zwirko Z."/>
            <person name="Jaffe D.B."/>
            <person name="Alvarez P."/>
            <person name="Brockman W."/>
            <person name="Butler J."/>
            <person name="Chin C."/>
            <person name="Gnerre S."/>
            <person name="Grabherr M."/>
            <person name="Kleber M."/>
            <person name="Mauceli E."/>
            <person name="MacCallum I."/>
        </authorList>
    </citation>
    <scope>NUCLEOTIDE SEQUENCE [LARGE SCALE GENOMIC DNA]</scope>
    <source>
        <strain evidence="13">Tucson 14030-0811.24</strain>
    </source>
</reference>
<name>A0A0Q9WSZ0_DROWI</name>
<dbReference type="InterPro" id="IPR011013">
    <property type="entry name" value="Gal_mutarotase_sf_dom"/>
</dbReference>
<dbReference type="FunFam" id="1.20.1270.50:FF:000003">
    <property type="entry name" value="Alpha-mannosidase"/>
    <property type="match status" value="1"/>
</dbReference>
<feature type="chain" id="PRO_5017846971" description="Alpha-mannosidase" evidence="10">
    <location>
        <begin position="24"/>
        <end position="976"/>
    </location>
</feature>
<dbReference type="Gene3D" id="2.60.40.1360">
    <property type="match status" value="1"/>
</dbReference>
<dbReference type="InterPro" id="IPR013780">
    <property type="entry name" value="Glyco_hydro_b"/>
</dbReference>
<dbReference type="SUPFAM" id="SSF88713">
    <property type="entry name" value="Glycoside hydrolase/deacetylase"/>
    <property type="match status" value="1"/>
</dbReference>
<evidence type="ECO:0000256" key="6">
    <source>
        <dbReference type="ARBA" id="ARBA00022833"/>
    </source>
</evidence>
<dbReference type="SMART" id="SM00872">
    <property type="entry name" value="Alpha-mann_mid"/>
    <property type="match status" value="1"/>
</dbReference>
<evidence type="ECO:0000313" key="12">
    <source>
        <dbReference type="EMBL" id="KRF98685.1"/>
    </source>
</evidence>
<keyword evidence="13" id="KW-1185">Reference proteome</keyword>
<keyword evidence="5 10" id="KW-0378">Hydrolase</keyword>
<dbReference type="InterPro" id="IPR011330">
    <property type="entry name" value="Glyco_hydro/deAcase_b/a-brl"/>
</dbReference>
<dbReference type="InterPro" id="IPR028995">
    <property type="entry name" value="Glyco_hydro_57/38_cen_sf"/>
</dbReference>
<dbReference type="InterPro" id="IPR037094">
    <property type="entry name" value="Glyco_hydro_38_cen_sf"/>
</dbReference>
<protein>
    <recommendedName>
        <fullName evidence="3 10">Alpha-mannosidase</fullName>
        <ecNumber evidence="10">3.2.1.-</ecNumber>
    </recommendedName>
</protein>
<dbReference type="GO" id="GO:0005764">
    <property type="term" value="C:lysosome"/>
    <property type="evidence" value="ECO:0007669"/>
    <property type="project" value="TreeGrafter"/>
</dbReference>
<dbReference type="Pfam" id="PF01074">
    <property type="entry name" value="Glyco_hydro_38N"/>
    <property type="match status" value="1"/>
</dbReference>
<dbReference type="Pfam" id="PF07748">
    <property type="entry name" value="Glyco_hydro_38C"/>
    <property type="match status" value="1"/>
</dbReference>
<dbReference type="FunFam" id="1.20.1270.50:FF:000002">
    <property type="entry name" value="Alpha-mannosidase"/>
    <property type="match status" value="1"/>
</dbReference>
<accession>A0A0Q9WSZ0</accession>
<evidence type="ECO:0000256" key="2">
    <source>
        <dbReference type="ARBA" id="ARBA00009792"/>
    </source>
</evidence>
<evidence type="ECO:0000256" key="9">
    <source>
        <dbReference type="ARBA" id="ARBA00023295"/>
    </source>
</evidence>
<organism evidence="12 13">
    <name type="scientific">Drosophila willistoni</name>
    <name type="common">Fruit fly</name>
    <dbReference type="NCBI Taxonomy" id="7260"/>
    <lineage>
        <taxon>Eukaryota</taxon>
        <taxon>Metazoa</taxon>
        <taxon>Ecdysozoa</taxon>
        <taxon>Arthropoda</taxon>
        <taxon>Hexapoda</taxon>
        <taxon>Insecta</taxon>
        <taxon>Pterygota</taxon>
        <taxon>Neoptera</taxon>
        <taxon>Endopterygota</taxon>
        <taxon>Diptera</taxon>
        <taxon>Brachycera</taxon>
        <taxon>Muscomorpha</taxon>
        <taxon>Ephydroidea</taxon>
        <taxon>Drosophilidae</taxon>
        <taxon>Drosophila</taxon>
        <taxon>Sophophora</taxon>
    </lineage>
</organism>
<gene>
    <name evidence="12" type="primary">Dwil\GK24523</name>
    <name evidence="12" type="ORF">Dwil_GK24523</name>
</gene>
<feature type="domain" description="Glycoside hydrolase family 38 central" evidence="11">
    <location>
        <begin position="360"/>
        <end position="436"/>
    </location>
</feature>
<dbReference type="EC" id="3.2.1.-" evidence="10"/>
<dbReference type="GO" id="GO:0046872">
    <property type="term" value="F:metal ion binding"/>
    <property type="evidence" value="ECO:0007669"/>
    <property type="project" value="UniProtKB-KW"/>
</dbReference>